<keyword evidence="3 5" id="KW-1133">Transmembrane helix</keyword>
<dbReference type="InterPro" id="IPR006977">
    <property type="entry name" value="Yip1_dom"/>
</dbReference>
<keyword evidence="2 5" id="KW-0812">Transmembrane</keyword>
<organism evidence="7 8">
    <name type="scientific">bacterium (Candidatus Blackallbacteria) CG17_big_fil_post_rev_8_21_14_2_50_48_46</name>
    <dbReference type="NCBI Taxonomy" id="2014261"/>
    <lineage>
        <taxon>Bacteria</taxon>
        <taxon>Candidatus Blackallbacteria</taxon>
    </lineage>
</organism>
<evidence type="ECO:0000256" key="4">
    <source>
        <dbReference type="ARBA" id="ARBA00023136"/>
    </source>
</evidence>
<gene>
    <name evidence="7" type="ORF">COW36_16525</name>
</gene>
<protein>
    <recommendedName>
        <fullName evidence="6">Yip1 domain-containing protein</fullName>
    </recommendedName>
</protein>
<evidence type="ECO:0000256" key="5">
    <source>
        <dbReference type="SAM" id="Phobius"/>
    </source>
</evidence>
<dbReference type="AlphaFoldDB" id="A0A2M7G1P4"/>
<feature type="domain" description="Yip1" evidence="6">
    <location>
        <begin position="10"/>
        <end position="171"/>
    </location>
</feature>
<feature type="transmembrane region" description="Helical" evidence="5">
    <location>
        <begin position="99"/>
        <end position="119"/>
    </location>
</feature>
<feature type="transmembrane region" description="Helical" evidence="5">
    <location>
        <begin position="158"/>
        <end position="180"/>
    </location>
</feature>
<accession>A0A2M7G1P4</accession>
<comment type="caution">
    <text evidence="7">The sequence shown here is derived from an EMBL/GenBank/DDBJ whole genome shotgun (WGS) entry which is preliminary data.</text>
</comment>
<evidence type="ECO:0000256" key="1">
    <source>
        <dbReference type="ARBA" id="ARBA00004141"/>
    </source>
</evidence>
<sequence>MNTWSLNCYELLLRPAQALPKLAQRGHWGLAACILALTTLLHTLTQAGSSHQPLFTLLPQLMVNGGGCFVLWMIFSLMISLSADLFGGTGRITDTMTGLGLAALPLVLLAPISALPNFLGQAGVTLQLLLSIGIGFWVLVLSVMGIQSAQKFSLDKAIGSLVISGMLVLGFSFLGLLTGISQLMLSIQELIA</sequence>
<dbReference type="EMBL" id="PFFQ01000049">
    <property type="protein sequence ID" value="PIW15642.1"/>
    <property type="molecule type" value="Genomic_DNA"/>
</dbReference>
<dbReference type="Pfam" id="PF04893">
    <property type="entry name" value="Yip1"/>
    <property type="match status" value="1"/>
</dbReference>
<evidence type="ECO:0000256" key="3">
    <source>
        <dbReference type="ARBA" id="ARBA00022989"/>
    </source>
</evidence>
<evidence type="ECO:0000259" key="6">
    <source>
        <dbReference type="Pfam" id="PF04893"/>
    </source>
</evidence>
<evidence type="ECO:0000313" key="7">
    <source>
        <dbReference type="EMBL" id="PIW15642.1"/>
    </source>
</evidence>
<proteinExistence type="predicted"/>
<evidence type="ECO:0000313" key="8">
    <source>
        <dbReference type="Proteomes" id="UP000231019"/>
    </source>
</evidence>
<evidence type="ECO:0000256" key="2">
    <source>
        <dbReference type="ARBA" id="ARBA00022692"/>
    </source>
</evidence>
<feature type="transmembrane region" description="Helical" evidence="5">
    <location>
        <begin position="125"/>
        <end position="146"/>
    </location>
</feature>
<reference evidence="7 8" key="1">
    <citation type="submission" date="2017-09" db="EMBL/GenBank/DDBJ databases">
        <title>Depth-based differentiation of microbial function through sediment-hosted aquifers and enrichment of novel symbionts in the deep terrestrial subsurface.</title>
        <authorList>
            <person name="Probst A.J."/>
            <person name="Ladd B."/>
            <person name="Jarett J.K."/>
            <person name="Geller-Mcgrath D.E."/>
            <person name="Sieber C.M."/>
            <person name="Emerson J.B."/>
            <person name="Anantharaman K."/>
            <person name="Thomas B.C."/>
            <person name="Malmstrom R."/>
            <person name="Stieglmeier M."/>
            <person name="Klingl A."/>
            <person name="Woyke T."/>
            <person name="Ryan C.M."/>
            <person name="Banfield J.F."/>
        </authorList>
    </citation>
    <scope>NUCLEOTIDE SEQUENCE [LARGE SCALE GENOMIC DNA]</scope>
    <source>
        <strain evidence="7">CG17_big_fil_post_rev_8_21_14_2_50_48_46</strain>
    </source>
</reference>
<feature type="transmembrane region" description="Helical" evidence="5">
    <location>
        <begin position="69"/>
        <end position="87"/>
    </location>
</feature>
<dbReference type="Proteomes" id="UP000231019">
    <property type="component" value="Unassembled WGS sequence"/>
</dbReference>
<name>A0A2M7G1P4_9BACT</name>
<comment type="subcellular location">
    <subcellularLocation>
        <location evidence="1">Membrane</location>
        <topology evidence="1">Multi-pass membrane protein</topology>
    </subcellularLocation>
</comment>
<dbReference type="GO" id="GO:0016020">
    <property type="term" value="C:membrane"/>
    <property type="evidence" value="ECO:0007669"/>
    <property type="project" value="UniProtKB-SubCell"/>
</dbReference>
<keyword evidence="4 5" id="KW-0472">Membrane</keyword>
<feature type="transmembrane region" description="Helical" evidence="5">
    <location>
        <begin position="28"/>
        <end position="49"/>
    </location>
</feature>